<name>A0A1E1ME24_RHYSE</name>
<evidence type="ECO:0000313" key="1">
    <source>
        <dbReference type="EMBL" id="CZT47330.1"/>
    </source>
</evidence>
<sequence>MAYKYKIHHLPNSGPDAALLPFLAGKFASLRLSALMVSSAAFSSTFAIGSVFTSSQWISRLQRPQLHIFVVVAYFPSTLPTQQTIDAGDWIGSSTLLGPFTCSNLEIRESGATGWRT</sequence>
<proteinExistence type="predicted"/>
<organism evidence="1 2">
    <name type="scientific">Rhynchosporium secalis</name>
    <name type="common">Barley scald fungus</name>
    <dbReference type="NCBI Taxonomy" id="38038"/>
    <lineage>
        <taxon>Eukaryota</taxon>
        <taxon>Fungi</taxon>
        <taxon>Dikarya</taxon>
        <taxon>Ascomycota</taxon>
        <taxon>Pezizomycotina</taxon>
        <taxon>Leotiomycetes</taxon>
        <taxon>Helotiales</taxon>
        <taxon>Ploettnerulaceae</taxon>
        <taxon>Rhynchosporium</taxon>
    </lineage>
</organism>
<evidence type="ECO:0000313" key="2">
    <source>
        <dbReference type="Proteomes" id="UP000177625"/>
    </source>
</evidence>
<accession>A0A1E1ME24</accession>
<dbReference type="EMBL" id="FJVC01000281">
    <property type="protein sequence ID" value="CZT47330.1"/>
    <property type="molecule type" value="Genomic_DNA"/>
</dbReference>
<dbReference type="AlphaFoldDB" id="A0A1E1ME24"/>
<dbReference type="Proteomes" id="UP000177625">
    <property type="component" value="Unassembled WGS sequence"/>
</dbReference>
<gene>
    <name evidence="1" type="ORF">RSE6_07873</name>
</gene>
<keyword evidence="2" id="KW-1185">Reference proteome</keyword>
<reference evidence="2" key="1">
    <citation type="submission" date="2016-03" db="EMBL/GenBank/DDBJ databases">
        <authorList>
            <person name="Guldener U."/>
        </authorList>
    </citation>
    <scope>NUCLEOTIDE SEQUENCE [LARGE SCALE GENOMIC DNA]</scope>
</reference>
<protein>
    <submittedName>
        <fullName evidence="1">Uncharacterized protein</fullName>
    </submittedName>
</protein>